<evidence type="ECO:0000259" key="7">
    <source>
        <dbReference type="PROSITE" id="PS50893"/>
    </source>
</evidence>
<dbReference type="AlphaFoldDB" id="A0A3B0FUQ3"/>
<dbReference type="CDD" id="cd03230">
    <property type="entry name" value="ABC_DR_subfamily_A"/>
    <property type="match status" value="1"/>
</dbReference>
<sequence length="307" mass="33672">MCADAMVQLVDLRKSFGKTLALDGVSFTIGDGEVFGYLGPNGAGKTTTIRVLMGMLRPGAGRAEILGRDSWRQSVEVRKVVGYVPGEPALYDRLTGRDHVTFCSHLRHQDASQRAMKLADRLDLDLNRPARTLSRGNRQKLAVVLAMMSGPRLLVLDEPTSGMDPLVQQVFHELLREHTAGGGSVLLSSHVLGEVERVADRIGVVREGRLVAVERLQELAARSLHRIRAIFAEDIAADDFENLPGLRDVVVSRRALTCNAPQASLDLLLKRVSAHQVVDFECAEAPLEETFLSYYGANHAEEGSRRA</sequence>
<keyword evidence="6" id="KW-0046">Antibiotic resistance</keyword>
<accession>A0A3B0FUQ3</accession>
<dbReference type="InterPro" id="IPR003439">
    <property type="entry name" value="ABC_transporter-like_ATP-bd"/>
</dbReference>
<evidence type="ECO:0000256" key="5">
    <source>
        <dbReference type="ARBA" id="ARBA00022840"/>
    </source>
</evidence>
<dbReference type="RefSeq" id="WP_120691937.1">
    <property type="nucleotide sequence ID" value="NZ_RBNH01000004.1"/>
</dbReference>
<dbReference type="GO" id="GO:0005524">
    <property type="term" value="F:ATP binding"/>
    <property type="evidence" value="ECO:0007669"/>
    <property type="project" value="UniProtKB-KW"/>
</dbReference>
<dbReference type="GO" id="GO:0005886">
    <property type="term" value="C:plasma membrane"/>
    <property type="evidence" value="ECO:0007669"/>
    <property type="project" value="UniProtKB-SubCell"/>
</dbReference>
<name>A0A3B0FUQ3_PSEPS</name>
<evidence type="ECO:0000256" key="4">
    <source>
        <dbReference type="ARBA" id="ARBA00022741"/>
    </source>
</evidence>
<reference evidence="9" key="2">
    <citation type="submission" date="2018-10" db="EMBL/GenBank/DDBJ databases">
        <authorList>
            <person name="Wang Y."/>
            <person name="Wang J."/>
            <person name="Yang X."/>
            <person name="Wang Z."/>
            <person name="Huang Y."/>
        </authorList>
    </citation>
    <scope>NUCLEOTIDE SEQUENCE [LARGE SCALE GENOMIC DNA]</scope>
    <source>
        <strain evidence="9">J015</strain>
    </source>
</reference>
<evidence type="ECO:0000256" key="1">
    <source>
        <dbReference type="ARBA" id="ARBA00004202"/>
    </source>
</evidence>
<dbReference type="InterPro" id="IPR050763">
    <property type="entry name" value="ABC_transporter_ATP-binding"/>
</dbReference>
<evidence type="ECO:0000256" key="3">
    <source>
        <dbReference type="ARBA" id="ARBA00022448"/>
    </source>
</evidence>
<dbReference type="SUPFAM" id="SSF52540">
    <property type="entry name" value="P-loop containing nucleoside triphosphate hydrolases"/>
    <property type="match status" value="1"/>
</dbReference>
<comment type="subcellular location">
    <subcellularLocation>
        <location evidence="1">Cell membrane</location>
        <topology evidence="1">Peripheral membrane protein</topology>
    </subcellularLocation>
</comment>
<gene>
    <name evidence="8" type="ORF">D7Z96_06065</name>
</gene>
<keyword evidence="4" id="KW-0547">Nucleotide-binding</keyword>
<dbReference type="EMBL" id="RBNH01000004">
    <property type="protein sequence ID" value="RKO25371.1"/>
    <property type="molecule type" value="Genomic_DNA"/>
</dbReference>
<dbReference type="InterPro" id="IPR027417">
    <property type="entry name" value="P-loop_NTPase"/>
</dbReference>
<proteinExistence type="inferred from homology"/>
<evidence type="ECO:0000313" key="9">
    <source>
        <dbReference type="Proteomes" id="UP000273159"/>
    </source>
</evidence>
<comment type="similarity">
    <text evidence="2">Belongs to the ABC transporter superfamily.</text>
</comment>
<keyword evidence="5 8" id="KW-0067">ATP-binding</keyword>
<evidence type="ECO:0000313" key="8">
    <source>
        <dbReference type="EMBL" id="RKO25371.1"/>
    </source>
</evidence>
<keyword evidence="3" id="KW-0813">Transport</keyword>
<reference evidence="8 9" key="1">
    <citation type="submission" date="2018-10" db="EMBL/GenBank/DDBJ databases">
        <title>Genome-guide identification and characterization of bacteria that degrade polycyclic aromatic hydrocarbons and resist hexavalent chromium simultaneously.</title>
        <authorList>
            <person name="Feng H."/>
        </authorList>
    </citation>
    <scope>NUCLEOTIDE SEQUENCE [LARGE SCALE GENOMIC DNA]</scope>
    <source>
        <strain evidence="8 9">J015</strain>
    </source>
</reference>
<evidence type="ECO:0000256" key="6">
    <source>
        <dbReference type="ARBA" id="ARBA00023251"/>
    </source>
</evidence>
<dbReference type="Proteomes" id="UP000273159">
    <property type="component" value="Unassembled WGS sequence"/>
</dbReference>
<comment type="caution">
    <text evidence="8">The sequence shown here is derived from an EMBL/GenBank/DDBJ whole genome shotgun (WGS) entry which is preliminary data.</text>
</comment>
<feature type="domain" description="ABC transporter" evidence="7">
    <location>
        <begin position="7"/>
        <end position="232"/>
    </location>
</feature>
<dbReference type="PROSITE" id="PS50893">
    <property type="entry name" value="ABC_TRANSPORTER_2"/>
    <property type="match status" value="1"/>
</dbReference>
<dbReference type="SMART" id="SM00382">
    <property type="entry name" value="AAA"/>
    <property type="match status" value="1"/>
</dbReference>
<organism evidence="8 9">
    <name type="scientific">Pseudarthrobacter phenanthrenivorans</name>
    <name type="common">Arthrobacter phenanthrenivorans</name>
    <dbReference type="NCBI Taxonomy" id="361575"/>
    <lineage>
        <taxon>Bacteria</taxon>
        <taxon>Bacillati</taxon>
        <taxon>Actinomycetota</taxon>
        <taxon>Actinomycetes</taxon>
        <taxon>Micrococcales</taxon>
        <taxon>Micrococcaceae</taxon>
        <taxon>Pseudarthrobacter</taxon>
    </lineage>
</organism>
<dbReference type="PANTHER" id="PTHR42711">
    <property type="entry name" value="ABC TRANSPORTER ATP-BINDING PROTEIN"/>
    <property type="match status" value="1"/>
</dbReference>
<dbReference type="Pfam" id="PF00005">
    <property type="entry name" value="ABC_tran"/>
    <property type="match status" value="1"/>
</dbReference>
<dbReference type="InterPro" id="IPR003593">
    <property type="entry name" value="AAA+_ATPase"/>
</dbReference>
<protein>
    <submittedName>
        <fullName evidence="8">ABC transporter ATP-binding protein</fullName>
    </submittedName>
</protein>
<dbReference type="PANTHER" id="PTHR42711:SF5">
    <property type="entry name" value="ABC TRANSPORTER ATP-BINDING PROTEIN NATA"/>
    <property type="match status" value="1"/>
</dbReference>
<dbReference type="GO" id="GO:0046677">
    <property type="term" value="P:response to antibiotic"/>
    <property type="evidence" value="ECO:0007669"/>
    <property type="project" value="UniProtKB-KW"/>
</dbReference>
<dbReference type="GO" id="GO:0016887">
    <property type="term" value="F:ATP hydrolysis activity"/>
    <property type="evidence" value="ECO:0007669"/>
    <property type="project" value="InterPro"/>
</dbReference>
<evidence type="ECO:0000256" key="2">
    <source>
        <dbReference type="ARBA" id="ARBA00005417"/>
    </source>
</evidence>
<dbReference type="Gene3D" id="3.40.50.300">
    <property type="entry name" value="P-loop containing nucleotide triphosphate hydrolases"/>
    <property type="match status" value="1"/>
</dbReference>